<dbReference type="PANTHER" id="PTHR43881">
    <property type="entry name" value="GAMMA-GLUTAMYLTRANSPEPTIDASE (AFU_ORTHOLOGUE AFUA_4G13580)"/>
    <property type="match status" value="1"/>
</dbReference>
<dbReference type="GO" id="GO:0103068">
    <property type="term" value="F:leukotriene C4 gamma-glutamyl transferase activity"/>
    <property type="evidence" value="ECO:0007669"/>
    <property type="project" value="UniProtKB-EC"/>
</dbReference>
<evidence type="ECO:0000256" key="3">
    <source>
        <dbReference type="ARBA" id="ARBA00047417"/>
    </source>
</evidence>
<evidence type="ECO:0000256" key="2">
    <source>
        <dbReference type="ARBA" id="ARBA00001089"/>
    </source>
</evidence>
<dbReference type="SUPFAM" id="SSF56235">
    <property type="entry name" value="N-terminal nucleophile aminohydrolases (Ntn hydrolases)"/>
    <property type="match status" value="1"/>
</dbReference>
<dbReference type="Pfam" id="PF01019">
    <property type="entry name" value="G_glu_transpept"/>
    <property type="match status" value="1"/>
</dbReference>
<comment type="catalytic activity">
    <reaction evidence="3 6">
        <text>an N-terminal (5-L-glutamyl)-[peptide] + an alpha-amino acid = 5-L-glutamyl amino acid + an N-terminal L-alpha-aminoacyl-[peptide]</text>
        <dbReference type="Rhea" id="RHEA:23904"/>
        <dbReference type="Rhea" id="RHEA-COMP:9780"/>
        <dbReference type="Rhea" id="RHEA-COMP:9795"/>
        <dbReference type="ChEBI" id="CHEBI:77644"/>
        <dbReference type="ChEBI" id="CHEBI:78597"/>
        <dbReference type="ChEBI" id="CHEBI:78599"/>
        <dbReference type="ChEBI" id="CHEBI:78608"/>
        <dbReference type="EC" id="2.3.2.2"/>
    </reaction>
</comment>
<dbReference type="Gene3D" id="3.60.20.40">
    <property type="match status" value="1"/>
</dbReference>
<feature type="binding site" evidence="5">
    <location>
        <position position="449"/>
    </location>
    <ligand>
        <name>L-glutamate</name>
        <dbReference type="ChEBI" id="CHEBI:29985"/>
    </ligand>
</feature>
<comment type="pathway">
    <text evidence="6">Sulfur metabolism; glutathione metabolism.</text>
</comment>
<protein>
    <recommendedName>
        <fullName evidence="6">Glutathione hydrolase proenzyme</fullName>
        <ecNumber evidence="6">2.3.2.2</ecNumber>
        <ecNumber evidence="6">3.4.19.13</ecNumber>
    </recommendedName>
    <component>
        <recommendedName>
            <fullName evidence="6">Glutathione hydrolase large chain</fullName>
        </recommendedName>
    </component>
    <component>
        <recommendedName>
            <fullName evidence="6">Glutathione hydrolase small chain</fullName>
        </recommendedName>
    </component>
</protein>
<gene>
    <name evidence="7" type="primary">ggt</name>
    <name evidence="7" type="ORF">FPZ52_11590</name>
</gene>
<organism evidence="7 8">
    <name type="scientific">Qingshengfaniella alkalisoli</name>
    <dbReference type="NCBI Taxonomy" id="2599296"/>
    <lineage>
        <taxon>Bacteria</taxon>
        <taxon>Pseudomonadati</taxon>
        <taxon>Pseudomonadota</taxon>
        <taxon>Alphaproteobacteria</taxon>
        <taxon>Rhodobacterales</taxon>
        <taxon>Paracoccaceae</taxon>
        <taxon>Qingshengfaniella</taxon>
    </lineage>
</organism>
<dbReference type="AlphaFoldDB" id="A0A5B8J0F8"/>
<dbReference type="GO" id="GO:0006750">
    <property type="term" value="P:glutathione biosynthetic process"/>
    <property type="evidence" value="ECO:0007669"/>
    <property type="project" value="UniProtKB-KW"/>
</dbReference>
<evidence type="ECO:0000256" key="4">
    <source>
        <dbReference type="PIRSR" id="PIRSR600101-1"/>
    </source>
</evidence>
<evidence type="ECO:0000256" key="1">
    <source>
        <dbReference type="ARBA" id="ARBA00001049"/>
    </source>
</evidence>
<accession>A0A5B8J0F8</accession>
<keyword evidence="6" id="KW-0378">Hydrolase</keyword>
<dbReference type="PANTHER" id="PTHR43881:SF5">
    <property type="entry name" value="GAMMA-GLUTAMYLTRANSPEPTIDASE"/>
    <property type="match status" value="1"/>
</dbReference>
<keyword evidence="8" id="KW-1185">Reference proteome</keyword>
<evidence type="ECO:0000256" key="6">
    <source>
        <dbReference type="RuleBase" id="RU368036"/>
    </source>
</evidence>
<dbReference type="InterPro" id="IPR043138">
    <property type="entry name" value="GGT_lsub"/>
</dbReference>
<geneLocation type="plasmid" evidence="7 8">
    <name>unnamed1</name>
</geneLocation>
<reference evidence="7 8" key="1">
    <citation type="submission" date="2019-07" db="EMBL/GenBank/DDBJ databases">
        <title>Litoreibacter alkalisoli sp. nov., isolated from saline-alkaline soil.</title>
        <authorList>
            <person name="Wang S."/>
            <person name="Xu L."/>
            <person name="Xing Y.-T."/>
            <person name="Sun J.-Q."/>
        </authorList>
    </citation>
    <scope>NUCLEOTIDE SEQUENCE [LARGE SCALE GENOMIC DNA]</scope>
    <source>
        <strain evidence="7 8">LN3S51</strain>
        <plasmid evidence="7 8">unnamed1</plasmid>
    </source>
</reference>
<evidence type="ECO:0000313" key="8">
    <source>
        <dbReference type="Proteomes" id="UP000318483"/>
    </source>
</evidence>
<evidence type="ECO:0000313" key="7">
    <source>
        <dbReference type="EMBL" id="QDY70368.1"/>
    </source>
</evidence>
<dbReference type="InterPro" id="IPR052896">
    <property type="entry name" value="GGT-like_enzyme"/>
</dbReference>
<name>A0A5B8J0F8_9RHOB</name>
<dbReference type="RefSeq" id="WP_146365786.1">
    <property type="nucleotide sequence ID" value="NZ_CP042262.1"/>
</dbReference>
<feature type="active site" description="Nucleophile" evidence="4">
    <location>
        <position position="366"/>
    </location>
</feature>
<dbReference type="InterPro" id="IPR043137">
    <property type="entry name" value="GGT_ssub_C"/>
</dbReference>
<sequence>MSHSNGPRTGRPPTFASRGMVSTPHYLASASGQDALRRGGSAVDAAIAANATLCVAYPHMAGLGGDGFWLIAGAGADGVHALDASGPSAKAATREYYRARGITDHIPMRGPLAALTVPGAVDGWRLAHERFGKLSWESLFADAIHYARNGVAVTRSLADWLAQDAEILAQDPRMTATYLPQGAPQREGSLLVQAQLAETFAALAASGAREGFYESPVAERICEAISAGGSPLAQDDFANYQARWVEPISTTYRGYDVFQMPPSTQGFAALQLLNLLEGFDVKSWGEGTADYYHHIVEAVKVAFADRDEWLTDPAFVDIPLDQLLSKDYADERRALISCERALVQQELEPGLRYAKSFDKRSPDGDTIYLCATDSDGLVVSMIQSIYHDFGAAVMGGDTGVILQNRGSFFSLDENHPNRLEPEKRIFHTIIPAMLMEGGKPVLAYGSMGGEGQPQTQAAMLTRLVDFGFDVQQAIEAPRWLMGRTWGTASSDLVLESRISDETVRDLRLRGQPVQMVEQWSGVLGHAQAIRIDPATGMFEGGADPRGDGAAAGY</sequence>
<dbReference type="UniPathway" id="UPA00204"/>
<comment type="catalytic activity">
    <reaction evidence="2 6">
        <text>glutathione + H2O = L-cysteinylglycine + L-glutamate</text>
        <dbReference type="Rhea" id="RHEA:28807"/>
        <dbReference type="ChEBI" id="CHEBI:15377"/>
        <dbReference type="ChEBI" id="CHEBI:29985"/>
        <dbReference type="ChEBI" id="CHEBI:57925"/>
        <dbReference type="ChEBI" id="CHEBI:61694"/>
        <dbReference type="EC" id="3.4.19.13"/>
    </reaction>
</comment>
<comment type="catalytic activity">
    <reaction evidence="1 6">
        <text>an S-substituted glutathione + H2O = an S-substituted L-cysteinylglycine + L-glutamate</text>
        <dbReference type="Rhea" id="RHEA:59468"/>
        <dbReference type="ChEBI" id="CHEBI:15377"/>
        <dbReference type="ChEBI" id="CHEBI:29985"/>
        <dbReference type="ChEBI" id="CHEBI:90779"/>
        <dbReference type="ChEBI" id="CHEBI:143103"/>
        <dbReference type="EC" id="3.4.19.13"/>
    </reaction>
</comment>
<dbReference type="InterPro" id="IPR000101">
    <property type="entry name" value="GGT_peptidase"/>
</dbReference>
<dbReference type="NCBIfam" id="TIGR00066">
    <property type="entry name" value="g_glut_trans"/>
    <property type="match status" value="1"/>
</dbReference>
<dbReference type="GO" id="GO:0006751">
    <property type="term" value="P:glutathione catabolic process"/>
    <property type="evidence" value="ECO:0007669"/>
    <property type="project" value="UniProtKB-UniRule"/>
</dbReference>
<evidence type="ECO:0000256" key="5">
    <source>
        <dbReference type="PIRSR" id="PIRSR600101-2"/>
    </source>
</evidence>
<keyword evidence="7" id="KW-0614">Plasmid</keyword>
<dbReference type="OrthoDB" id="9781342at2"/>
<keyword evidence="6" id="KW-0317">Glutathione biosynthesis</keyword>
<dbReference type="GO" id="GO:0036374">
    <property type="term" value="F:glutathione hydrolase activity"/>
    <property type="evidence" value="ECO:0007669"/>
    <property type="project" value="UniProtKB-UniRule"/>
</dbReference>
<dbReference type="Proteomes" id="UP000318483">
    <property type="component" value="Plasmid unnamed1"/>
</dbReference>
<dbReference type="KEGG" id="lit:FPZ52_11590"/>
<comment type="subunit">
    <text evidence="6">This enzyme consists of two polypeptide chains, which are synthesized in precursor form from a single polypeptide.</text>
</comment>
<dbReference type="Gene3D" id="1.10.246.130">
    <property type="match status" value="1"/>
</dbReference>
<dbReference type="InterPro" id="IPR029055">
    <property type="entry name" value="Ntn_hydrolases_N"/>
</dbReference>
<dbReference type="EC" id="2.3.2.2" evidence="6"/>
<keyword evidence="6 7" id="KW-0012">Acyltransferase</keyword>
<keyword evidence="6 7" id="KW-0808">Transferase</keyword>
<dbReference type="EC" id="3.4.19.13" evidence="6"/>
<proteinExistence type="inferred from homology"/>
<comment type="PTM">
    <text evidence="6">Cleaved by autocatalysis into a large and a small subunit.</text>
</comment>
<keyword evidence="6" id="KW-0865">Zymogen</keyword>
<dbReference type="EMBL" id="CP042262">
    <property type="protein sequence ID" value="QDY70368.1"/>
    <property type="molecule type" value="Genomic_DNA"/>
</dbReference>
<dbReference type="PRINTS" id="PR01210">
    <property type="entry name" value="GGTRANSPTASE"/>
</dbReference>
<comment type="similarity">
    <text evidence="6">Belongs to the gamma-glutamyltransferase family.</text>
</comment>